<dbReference type="RefSeq" id="WP_062412261.1">
    <property type="nucleotide sequence ID" value="NZ_JAJCIO010000024.1"/>
</dbReference>
<organism evidence="2 3">
    <name type="scientific">Megasphaera massiliensis</name>
    <dbReference type="NCBI Taxonomy" id="1232428"/>
    <lineage>
        <taxon>Bacteria</taxon>
        <taxon>Bacillati</taxon>
        <taxon>Bacillota</taxon>
        <taxon>Negativicutes</taxon>
        <taxon>Veillonellales</taxon>
        <taxon>Veillonellaceae</taxon>
        <taxon>Megasphaera</taxon>
    </lineage>
</organism>
<keyword evidence="1" id="KW-0732">Signal</keyword>
<comment type="caution">
    <text evidence="2">The sequence shown here is derived from an EMBL/GenBank/DDBJ whole genome shotgun (WGS) entry which is preliminary data.</text>
</comment>
<evidence type="ECO:0000313" key="3">
    <source>
        <dbReference type="Proteomes" id="UP001206692"/>
    </source>
</evidence>
<feature type="signal peptide" evidence="1">
    <location>
        <begin position="1"/>
        <end position="22"/>
    </location>
</feature>
<sequence length="147" mass="16584">MFKKTASLAVSFLFLLTLFASANNFLDNNPRFVQVGHDDTTESYIDMSTIQSVRYDPPYYIIRATVVTYDYANNTLQGYDNNFFYNFKSQSVKTQTLGDVGYDPAGNILSTLALANPEVKTTDRLSANGNAANRAFRACYNMNFFQE</sequence>
<dbReference type="EMBL" id="JANGEW010000021">
    <property type="protein sequence ID" value="MCQ5343349.1"/>
    <property type="molecule type" value="Genomic_DNA"/>
</dbReference>
<protein>
    <submittedName>
        <fullName evidence="2">Uncharacterized protein</fullName>
    </submittedName>
</protein>
<accession>A0ABT1STZ4</accession>
<gene>
    <name evidence="2" type="ORF">NE675_10000</name>
</gene>
<evidence type="ECO:0000313" key="2">
    <source>
        <dbReference type="EMBL" id="MCQ5343349.1"/>
    </source>
</evidence>
<keyword evidence="3" id="KW-1185">Reference proteome</keyword>
<dbReference type="Proteomes" id="UP001206692">
    <property type="component" value="Unassembled WGS sequence"/>
</dbReference>
<reference evidence="2 3" key="1">
    <citation type="submission" date="2022-06" db="EMBL/GenBank/DDBJ databases">
        <title>Isolation of gut microbiota from human fecal samples.</title>
        <authorList>
            <person name="Pamer E.G."/>
            <person name="Barat B."/>
            <person name="Waligurski E."/>
            <person name="Medina S."/>
            <person name="Paddock L."/>
            <person name="Mostad J."/>
        </authorList>
    </citation>
    <scope>NUCLEOTIDE SEQUENCE [LARGE SCALE GENOMIC DNA]</scope>
    <source>
        <strain evidence="2 3">DFI.1.1</strain>
    </source>
</reference>
<feature type="chain" id="PRO_5045170112" evidence="1">
    <location>
        <begin position="23"/>
        <end position="147"/>
    </location>
</feature>
<evidence type="ECO:0000256" key="1">
    <source>
        <dbReference type="SAM" id="SignalP"/>
    </source>
</evidence>
<name>A0ABT1STZ4_9FIRM</name>
<proteinExistence type="predicted"/>